<dbReference type="AlphaFoldDB" id="A0A4R2RCC2"/>
<dbReference type="Proteomes" id="UP000294813">
    <property type="component" value="Unassembled WGS sequence"/>
</dbReference>
<dbReference type="RefSeq" id="WP_131920510.1">
    <property type="nucleotide sequence ID" value="NZ_JAOQNU010000032.1"/>
</dbReference>
<dbReference type="EMBL" id="SLXT01000031">
    <property type="protein sequence ID" value="TCP61020.1"/>
    <property type="molecule type" value="Genomic_DNA"/>
</dbReference>
<accession>A0A4R2RCC2</accession>
<evidence type="ECO:0000313" key="2">
    <source>
        <dbReference type="Proteomes" id="UP000294813"/>
    </source>
</evidence>
<name>A0A4R2RCC2_9FIRM</name>
<organism evidence="1 2">
    <name type="scientific">Heliophilum fasciatum</name>
    <dbReference type="NCBI Taxonomy" id="35700"/>
    <lineage>
        <taxon>Bacteria</taxon>
        <taxon>Bacillati</taxon>
        <taxon>Bacillota</taxon>
        <taxon>Clostridia</taxon>
        <taxon>Eubacteriales</taxon>
        <taxon>Heliobacteriaceae</taxon>
        <taxon>Heliophilum</taxon>
    </lineage>
</organism>
<sequence>MKQQSVTPREAEILDLLDRLIDEASQVSMLAGPDQEMRMTEGIRLIERIASLCIELLDGREEYLEATLRQLIQQKLPSQTVLRSFGEFQTVIDAYVLSALHRYTQMPKMNEFVEQEQFSQLATVQPEKTEMVPSLPETVMELVDLNECITQTVRKIYPGIAIERGTPDGRNPDAVFLPTKRIALVGQMNWLTSANESLNGTSSDLQTSQGYRLILVAREDAHSPSRIQRAIVRARK</sequence>
<dbReference type="OrthoDB" id="2080822at2"/>
<gene>
    <name evidence="1" type="ORF">EDD73_13115</name>
</gene>
<keyword evidence="2" id="KW-1185">Reference proteome</keyword>
<reference evidence="1 2" key="1">
    <citation type="submission" date="2019-03" db="EMBL/GenBank/DDBJ databases">
        <title>Genomic Encyclopedia of Type Strains, Phase IV (KMG-IV): sequencing the most valuable type-strain genomes for metagenomic binning, comparative biology and taxonomic classification.</title>
        <authorList>
            <person name="Goeker M."/>
        </authorList>
    </citation>
    <scope>NUCLEOTIDE SEQUENCE [LARGE SCALE GENOMIC DNA]</scope>
    <source>
        <strain evidence="1 2">DSM 11170</strain>
    </source>
</reference>
<comment type="caution">
    <text evidence="1">The sequence shown here is derived from an EMBL/GenBank/DDBJ whole genome shotgun (WGS) entry which is preliminary data.</text>
</comment>
<protein>
    <submittedName>
        <fullName evidence="1">Uncharacterized protein</fullName>
    </submittedName>
</protein>
<evidence type="ECO:0000313" key="1">
    <source>
        <dbReference type="EMBL" id="TCP61020.1"/>
    </source>
</evidence>
<proteinExistence type="predicted"/>